<protein>
    <submittedName>
        <fullName evidence="7">Uncharacterized protein</fullName>
    </submittedName>
</protein>
<keyword evidence="3 4" id="KW-0326">Glycosidase</keyword>
<dbReference type="EMBL" id="JAMSHJ010000006">
    <property type="protein sequence ID" value="KAI5393519.1"/>
    <property type="molecule type" value="Genomic_DNA"/>
</dbReference>
<evidence type="ECO:0000256" key="1">
    <source>
        <dbReference type="ARBA" id="ARBA00009902"/>
    </source>
</evidence>
<dbReference type="PANTHER" id="PTHR31953">
    <property type="entry name" value="BETA-FRUCTOFURANOSIDASE, INSOLUBLE ISOENZYME CWINV1-RELATED"/>
    <property type="match status" value="1"/>
</dbReference>
<dbReference type="SUPFAM" id="SSF75005">
    <property type="entry name" value="Arabinanase/levansucrase/invertase"/>
    <property type="match status" value="1"/>
</dbReference>
<dbReference type="Gramene" id="Psat06G0059000-T1">
    <property type="protein sequence ID" value="KAI5393519.1"/>
    <property type="gene ID" value="KIW84_060590"/>
</dbReference>
<dbReference type="Gene3D" id="2.60.120.560">
    <property type="entry name" value="Exo-inulinase, domain 1"/>
    <property type="match status" value="1"/>
</dbReference>
<feature type="domain" description="Glycosyl hydrolase family 32 C-terminal" evidence="6">
    <location>
        <begin position="348"/>
        <end position="541"/>
    </location>
</feature>
<dbReference type="OrthoDB" id="202537at2759"/>
<name>A0A9D5A315_PEA</name>
<dbReference type="Gene3D" id="2.115.10.20">
    <property type="entry name" value="Glycosyl hydrolase domain, family 43"/>
    <property type="match status" value="1"/>
</dbReference>
<dbReference type="InterPro" id="IPR013189">
    <property type="entry name" value="Glyco_hydro_32_C"/>
</dbReference>
<dbReference type="CDD" id="cd18624">
    <property type="entry name" value="GH32_Fruct1-like"/>
    <property type="match status" value="1"/>
</dbReference>
<evidence type="ECO:0000313" key="8">
    <source>
        <dbReference type="Proteomes" id="UP001058974"/>
    </source>
</evidence>
<dbReference type="InterPro" id="IPR013148">
    <property type="entry name" value="Glyco_hydro_32_N"/>
</dbReference>
<dbReference type="InterPro" id="IPR023296">
    <property type="entry name" value="Glyco_hydro_beta-prop_sf"/>
</dbReference>
<feature type="domain" description="Glycosyl hydrolase family 32 N-terminal" evidence="5">
    <location>
        <begin position="25"/>
        <end position="345"/>
    </location>
</feature>
<dbReference type="InterPro" id="IPR001362">
    <property type="entry name" value="Glyco_hydro_32"/>
</dbReference>
<evidence type="ECO:0000259" key="6">
    <source>
        <dbReference type="Pfam" id="PF08244"/>
    </source>
</evidence>
<dbReference type="InterPro" id="IPR013320">
    <property type="entry name" value="ConA-like_dom_sf"/>
</dbReference>
<evidence type="ECO:0000256" key="2">
    <source>
        <dbReference type="ARBA" id="ARBA00022801"/>
    </source>
</evidence>
<dbReference type="SMART" id="SM00640">
    <property type="entry name" value="Glyco_32"/>
    <property type="match status" value="1"/>
</dbReference>
<comment type="caution">
    <text evidence="7">The sequence shown here is derived from an EMBL/GenBank/DDBJ whole genome shotgun (WGS) entry which is preliminary data.</text>
</comment>
<evidence type="ECO:0000256" key="3">
    <source>
        <dbReference type="ARBA" id="ARBA00023295"/>
    </source>
</evidence>
<dbReference type="Proteomes" id="UP001058974">
    <property type="component" value="Chromosome 6"/>
</dbReference>
<keyword evidence="2 4" id="KW-0378">Hydrolase</keyword>
<dbReference type="SUPFAM" id="SSF49899">
    <property type="entry name" value="Concanavalin A-like lectins/glucanases"/>
    <property type="match status" value="1"/>
</dbReference>
<evidence type="ECO:0000256" key="4">
    <source>
        <dbReference type="RuleBase" id="RU362110"/>
    </source>
</evidence>
<dbReference type="AlphaFoldDB" id="A0A9D5A315"/>
<keyword evidence="8" id="KW-1185">Reference proteome</keyword>
<gene>
    <name evidence="7" type="ORF">KIW84_060590</name>
</gene>
<reference evidence="7 8" key="1">
    <citation type="journal article" date="2022" name="Nat. Genet.">
        <title>Improved pea reference genome and pan-genome highlight genomic features and evolutionary characteristics.</title>
        <authorList>
            <person name="Yang T."/>
            <person name="Liu R."/>
            <person name="Luo Y."/>
            <person name="Hu S."/>
            <person name="Wang D."/>
            <person name="Wang C."/>
            <person name="Pandey M.K."/>
            <person name="Ge S."/>
            <person name="Xu Q."/>
            <person name="Li N."/>
            <person name="Li G."/>
            <person name="Huang Y."/>
            <person name="Saxena R.K."/>
            <person name="Ji Y."/>
            <person name="Li M."/>
            <person name="Yan X."/>
            <person name="He Y."/>
            <person name="Liu Y."/>
            <person name="Wang X."/>
            <person name="Xiang C."/>
            <person name="Varshney R.K."/>
            <person name="Ding H."/>
            <person name="Gao S."/>
            <person name="Zong X."/>
        </authorList>
    </citation>
    <scope>NUCLEOTIDE SEQUENCE [LARGE SCALE GENOMIC DNA]</scope>
    <source>
        <strain evidence="7 8">cv. Zhongwan 6</strain>
    </source>
</reference>
<dbReference type="Pfam" id="PF08244">
    <property type="entry name" value="Glyco_hydro_32C"/>
    <property type="match status" value="1"/>
</dbReference>
<dbReference type="PROSITE" id="PS00609">
    <property type="entry name" value="GLYCOSYL_HYDROL_F32"/>
    <property type="match status" value="1"/>
</dbReference>
<comment type="similarity">
    <text evidence="1 4">Belongs to the glycosyl hydrolase 32 family.</text>
</comment>
<evidence type="ECO:0000313" key="7">
    <source>
        <dbReference type="EMBL" id="KAI5393519.1"/>
    </source>
</evidence>
<dbReference type="Pfam" id="PF00251">
    <property type="entry name" value="Glyco_hydro_32N"/>
    <property type="match status" value="1"/>
</dbReference>
<organism evidence="7 8">
    <name type="scientific">Pisum sativum</name>
    <name type="common">Garden pea</name>
    <name type="synonym">Lathyrus oleraceus</name>
    <dbReference type="NCBI Taxonomy" id="3888"/>
    <lineage>
        <taxon>Eukaryota</taxon>
        <taxon>Viridiplantae</taxon>
        <taxon>Streptophyta</taxon>
        <taxon>Embryophyta</taxon>
        <taxon>Tracheophyta</taxon>
        <taxon>Spermatophyta</taxon>
        <taxon>Magnoliopsida</taxon>
        <taxon>eudicotyledons</taxon>
        <taxon>Gunneridae</taxon>
        <taxon>Pentapetalae</taxon>
        <taxon>rosids</taxon>
        <taxon>fabids</taxon>
        <taxon>Fabales</taxon>
        <taxon>Fabaceae</taxon>
        <taxon>Papilionoideae</taxon>
        <taxon>50 kb inversion clade</taxon>
        <taxon>NPAAA clade</taxon>
        <taxon>Hologalegina</taxon>
        <taxon>IRL clade</taxon>
        <taxon>Fabeae</taxon>
        <taxon>Lathyrus</taxon>
    </lineage>
</organism>
<dbReference type="InterPro" id="IPR050551">
    <property type="entry name" value="Fructan_Metab_Enzymes"/>
</dbReference>
<dbReference type="GO" id="GO:0004553">
    <property type="term" value="F:hydrolase activity, hydrolyzing O-glycosyl compounds"/>
    <property type="evidence" value="ECO:0007669"/>
    <property type="project" value="InterPro"/>
</dbReference>
<accession>A0A9D5A315</accession>
<sequence length="553" mass="63244">MENITKDAASSNSINSEQPYRTWYHFQPPKNWMNDPNGPMYYKGVYHFFYQYNPDGATFGKNMVWAHSVSKDLINWIHLNDAITPTCAGDINSCFSGSATILPGEKPVMLYTGIDEKRHQVQNLATPKNLSDPYLREWEKHPQNPLMTAPNEVEEREFRDPSTAWKGKDGKWRVIIGAQNGDEGKVILYKSDDFDTWIVDPNPFLVTEGTGVIECPDFFPVYINSTNGVDTSMENSSVRHVLKISYQRTHIDYYLIGKYVSDSDQEKFIPDEKYSGTWNDLRFDYGKFFASKSFFDYAKNRRILWAWVRETDSRQDDIEKGWAGLQAIPRKFWLDKSGKQLMQWPIEELEKLRDNQVSITGETLLTRSTLEVKGITASQVDVEVLFELPDLESAELLDPSEVDPQVLSSEQYASRKGVIGPFGLQALASEDQTERTTISFRIYRVVDRYICLMCSDMSRSSLRQGLDKTIYATIFDIDPSIKTISLRSLIDRSIIESFGDGGRACITSRAYPFYAIDRDAHLFVFNDGSQSVVISQLNAWSMKQAEFGTESII</sequence>
<dbReference type="InterPro" id="IPR018053">
    <property type="entry name" value="Glyco_hydro_32_AS"/>
</dbReference>
<dbReference type="FunFam" id="2.60.120.560:FF:000002">
    <property type="entry name" value="Beta-fructofuranosidase, insoluble isoenzyme CWINV1"/>
    <property type="match status" value="1"/>
</dbReference>
<dbReference type="GO" id="GO:0005975">
    <property type="term" value="P:carbohydrate metabolic process"/>
    <property type="evidence" value="ECO:0007669"/>
    <property type="project" value="InterPro"/>
</dbReference>
<proteinExistence type="inferred from homology"/>
<evidence type="ECO:0000259" key="5">
    <source>
        <dbReference type="Pfam" id="PF00251"/>
    </source>
</evidence>